<organism evidence="8 9">
    <name type="scientific">Cannabis sativa</name>
    <name type="common">Hemp</name>
    <name type="synonym">Marijuana</name>
    <dbReference type="NCBI Taxonomy" id="3483"/>
    <lineage>
        <taxon>Eukaryota</taxon>
        <taxon>Viridiplantae</taxon>
        <taxon>Streptophyta</taxon>
        <taxon>Embryophyta</taxon>
        <taxon>Tracheophyta</taxon>
        <taxon>Spermatophyta</taxon>
        <taxon>Magnoliopsida</taxon>
        <taxon>eudicotyledons</taxon>
        <taxon>Gunneridae</taxon>
        <taxon>Pentapetalae</taxon>
        <taxon>rosids</taxon>
        <taxon>fabids</taxon>
        <taxon>Rosales</taxon>
        <taxon>Cannabaceae</taxon>
        <taxon>Cannabis</taxon>
    </lineage>
</organism>
<feature type="domain" description="EamA" evidence="7">
    <location>
        <begin position="187"/>
        <end position="313"/>
    </location>
</feature>
<evidence type="ECO:0000256" key="1">
    <source>
        <dbReference type="ARBA" id="ARBA00004141"/>
    </source>
</evidence>
<keyword evidence="5 6" id="KW-0472">Membrane</keyword>
<dbReference type="GO" id="GO:0016020">
    <property type="term" value="C:membrane"/>
    <property type="evidence" value="ECO:0007669"/>
    <property type="project" value="UniProtKB-SubCell"/>
</dbReference>
<accession>A0A7J6G2E0</accession>
<evidence type="ECO:0000256" key="6">
    <source>
        <dbReference type="RuleBase" id="RU363077"/>
    </source>
</evidence>
<evidence type="ECO:0000256" key="4">
    <source>
        <dbReference type="ARBA" id="ARBA00022989"/>
    </source>
</evidence>
<proteinExistence type="inferred from homology"/>
<dbReference type="SUPFAM" id="SSF103481">
    <property type="entry name" value="Multidrug resistance efflux transporter EmrE"/>
    <property type="match status" value="1"/>
</dbReference>
<feature type="domain" description="EamA" evidence="7">
    <location>
        <begin position="7"/>
        <end position="147"/>
    </location>
</feature>
<comment type="caution">
    <text evidence="8">The sequence shown here is derived from an EMBL/GenBank/DDBJ whole genome shotgun (WGS) entry which is preliminary data.</text>
</comment>
<feature type="transmembrane region" description="Helical" evidence="6">
    <location>
        <begin position="131"/>
        <end position="149"/>
    </location>
</feature>
<dbReference type="Proteomes" id="UP000525078">
    <property type="component" value="Unassembled WGS sequence"/>
</dbReference>
<feature type="transmembrane region" description="Helical" evidence="6">
    <location>
        <begin position="185"/>
        <end position="204"/>
    </location>
</feature>
<dbReference type="Pfam" id="PF00892">
    <property type="entry name" value="EamA"/>
    <property type="match status" value="2"/>
</dbReference>
<feature type="transmembrane region" description="Helical" evidence="6">
    <location>
        <begin position="99"/>
        <end position="119"/>
    </location>
</feature>
<evidence type="ECO:0000256" key="2">
    <source>
        <dbReference type="ARBA" id="ARBA00007635"/>
    </source>
</evidence>
<comment type="similarity">
    <text evidence="2 6">Belongs to the drug/metabolite transporter (DMT) superfamily. Plant drug/metabolite exporter (P-DME) (TC 2.A.7.4) family.</text>
</comment>
<dbReference type="PANTHER" id="PTHR31218">
    <property type="entry name" value="WAT1-RELATED PROTEIN"/>
    <property type="match status" value="1"/>
</dbReference>
<protein>
    <recommendedName>
        <fullName evidence="6">WAT1-related protein</fullName>
    </recommendedName>
</protein>
<dbReference type="GO" id="GO:0022857">
    <property type="term" value="F:transmembrane transporter activity"/>
    <property type="evidence" value="ECO:0007669"/>
    <property type="project" value="InterPro"/>
</dbReference>
<evidence type="ECO:0000313" key="8">
    <source>
        <dbReference type="EMBL" id="KAF4376240.1"/>
    </source>
</evidence>
<dbReference type="EMBL" id="JAATIP010000086">
    <property type="protein sequence ID" value="KAF4376240.1"/>
    <property type="molecule type" value="Genomic_DNA"/>
</dbReference>
<dbReference type="InterPro" id="IPR037185">
    <property type="entry name" value="EmrE-like"/>
</dbReference>
<dbReference type="AlphaFoldDB" id="A0A7J6G2E0"/>
<dbReference type="InterPro" id="IPR030184">
    <property type="entry name" value="WAT1-related"/>
</dbReference>
<feature type="transmembrane region" description="Helical" evidence="6">
    <location>
        <begin position="256"/>
        <end position="275"/>
    </location>
</feature>
<keyword evidence="3 6" id="KW-0812">Transmembrane</keyword>
<evidence type="ECO:0000313" key="9">
    <source>
        <dbReference type="Proteomes" id="UP000525078"/>
    </source>
</evidence>
<feature type="transmembrane region" description="Helical" evidence="6">
    <location>
        <begin position="216"/>
        <end position="236"/>
    </location>
</feature>
<dbReference type="InterPro" id="IPR000620">
    <property type="entry name" value="EamA_dom"/>
</dbReference>
<feature type="transmembrane region" description="Helical" evidence="6">
    <location>
        <begin position="36"/>
        <end position="56"/>
    </location>
</feature>
<name>A0A7J6G2E0_CANSA</name>
<feature type="transmembrane region" description="Helical" evidence="6">
    <location>
        <begin position="326"/>
        <end position="344"/>
    </location>
</feature>
<comment type="subcellular location">
    <subcellularLocation>
        <location evidence="1 6">Membrane</location>
        <topology evidence="1 6">Multi-pass membrane protein</topology>
    </subcellularLocation>
</comment>
<keyword evidence="4 6" id="KW-1133">Transmembrane helix</keyword>
<evidence type="ECO:0000256" key="3">
    <source>
        <dbReference type="ARBA" id="ARBA00022692"/>
    </source>
</evidence>
<evidence type="ECO:0000259" key="7">
    <source>
        <dbReference type="Pfam" id="PF00892"/>
    </source>
</evidence>
<feature type="transmembrane region" description="Helical" evidence="6">
    <location>
        <begin position="282"/>
        <end position="302"/>
    </location>
</feature>
<feature type="transmembrane region" description="Helical" evidence="6">
    <location>
        <begin position="68"/>
        <end position="87"/>
    </location>
</feature>
<feature type="transmembrane region" description="Helical" evidence="6">
    <location>
        <begin position="7"/>
        <end position="24"/>
    </location>
</feature>
<sequence length="382" mass="41921">MHEVKPALLMMVAQIAYAGVNVLYKLAANDGMSLKVIVAYRFLFATVFIFPLAFFIERKIRPKLTWKILIQAFFCGLFGGSLVQNLYIQSLNVTSATFASAMSNLIPAITFILAVSFRLEKLNLGSSSGKAKVLGTLVGIGGAMLLTLYKGVEINIWSTHVDFLNHGQHNLNHVVSTNKDEYGNRVLGCFFSVASSTCYSIWLIIQTKMSKDYPCFYSSTALMSLMALLQTVIYALCTERDLNHWKLGWNIRLLTATYSGTVASGLMVTLISWCVSLRGPVFVSIFNPLLLVLVAMAGSLILDEKLHLGSIELAVEVAIYKKHDPSVLGGVLIVCGLYLVLWGIRKEMKKLKLAPTSNTFGDQSASIDIVVLAPTTNIPTNS</sequence>
<reference evidence="8 9" key="1">
    <citation type="journal article" date="2020" name="bioRxiv">
        <title>Sequence and annotation of 42 cannabis genomes reveals extensive copy number variation in cannabinoid synthesis and pathogen resistance genes.</title>
        <authorList>
            <person name="Mckernan K.J."/>
            <person name="Helbert Y."/>
            <person name="Kane L.T."/>
            <person name="Ebling H."/>
            <person name="Zhang L."/>
            <person name="Liu B."/>
            <person name="Eaton Z."/>
            <person name="Mclaughlin S."/>
            <person name="Kingan S."/>
            <person name="Baybayan P."/>
            <person name="Concepcion G."/>
            <person name="Jordan M."/>
            <person name="Riva A."/>
            <person name="Barbazuk W."/>
            <person name="Harkins T."/>
        </authorList>
    </citation>
    <scope>NUCLEOTIDE SEQUENCE [LARGE SCALE GENOMIC DNA]</scope>
    <source>
        <strain evidence="9">cv. Jamaican Lion 4</strain>
        <tissue evidence="8">Leaf</tissue>
    </source>
</reference>
<evidence type="ECO:0000256" key="5">
    <source>
        <dbReference type="ARBA" id="ARBA00023136"/>
    </source>
</evidence>
<gene>
    <name evidence="8" type="ORF">F8388_018909</name>
</gene>